<keyword evidence="6" id="KW-1185">Reference proteome</keyword>
<dbReference type="InterPro" id="IPR051274">
    <property type="entry name" value="3-5_Exoribonuclease"/>
</dbReference>
<dbReference type="GO" id="GO:0003676">
    <property type="term" value="F:nucleic acid binding"/>
    <property type="evidence" value="ECO:0007669"/>
    <property type="project" value="InterPro"/>
</dbReference>
<dbReference type="PANTHER" id="PTHR23044">
    <property type="entry name" value="3'-5' EXONUCLEASE ERI1-RELATED"/>
    <property type="match status" value="1"/>
</dbReference>
<dbReference type="InterPro" id="IPR047201">
    <property type="entry name" value="ERI-1_3'hExo-like"/>
</dbReference>
<comment type="caution">
    <text evidence="5">The sequence shown here is derived from an EMBL/GenBank/DDBJ whole genome shotgun (WGS) entry which is preliminary data.</text>
</comment>
<dbReference type="InterPro" id="IPR036397">
    <property type="entry name" value="RNaseH_sf"/>
</dbReference>
<name>A0A8K0P424_LADFU</name>
<dbReference type="InterPro" id="IPR012337">
    <property type="entry name" value="RNaseH-like_sf"/>
</dbReference>
<evidence type="ECO:0000256" key="3">
    <source>
        <dbReference type="ARBA" id="ARBA00022839"/>
    </source>
</evidence>
<dbReference type="Proteomes" id="UP000792457">
    <property type="component" value="Unassembled WGS sequence"/>
</dbReference>
<dbReference type="Gene3D" id="3.30.420.10">
    <property type="entry name" value="Ribonuclease H-like superfamily/Ribonuclease H"/>
    <property type="match status" value="2"/>
</dbReference>
<keyword evidence="3" id="KW-0269">Exonuclease</keyword>
<dbReference type="SUPFAM" id="SSF53098">
    <property type="entry name" value="Ribonuclease H-like"/>
    <property type="match status" value="1"/>
</dbReference>
<evidence type="ECO:0000256" key="1">
    <source>
        <dbReference type="ARBA" id="ARBA00022722"/>
    </source>
</evidence>
<accession>A0A8K0P424</accession>
<gene>
    <name evidence="5" type="ORF">J437_LFUL009271</name>
</gene>
<evidence type="ECO:0000313" key="5">
    <source>
        <dbReference type="EMBL" id="KAG8230209.1"/>
    </source>
</evidence>
<sequence length="273" mass="31716">MMSQKPLSIGGGNPPLRRQNYDFFLVLDFEATCEQNVKLNPQEIIEFPCLKINGKTMIVESTFHSYVKPRYNHILTSFCEMVNDQPYFEECFEEFKSWLQQEQLLDSNFAFVTCGDWDLKVMFPSQCKVLGLEVPSYMKQWINIKKSFSIATGLPRCEIMPMLQKLKLEHEGRLHSGIDEILERISAGNRCLYALNSNILHKEAKLKIHKTAVRSVQEKLLDSNFVFVTSGDWDLKVMLPSQCKMLGLEVPPYMKKWINIKRVFKSIANINFK</sequence>
<organism evidence="5 6">
    <name type="scientific">Ladona fulva</name>
    <name type="common">Scarce chaser dragonfly</name>
    <name type="synonym">Libellula fulva</name>
    <dbReference type="NCBI Taxonomy" id="123851"/>
    <lineage>
        <taxon>Eukaryota</taxon>
        <taxon>Metazoa</taxon>
        <taxon>Ecdysozoa</taxon>
        <taxon>Arthropoda</taxon>
        <taxon>Hexapoda</taxon>
        <taxon>Insecta</taxon>
        <taxon>Pterygota</taxon>
        <taxon>Palaeoptera</taxon>
        <taxon>Odonata</taxon>
        <taxon>Epiprocta</taxon>
        <taxon>Anisoptera</taxon>
        <taxon>Libelluloidea</taxon>
        <taxon>Libellulidae</taxon>
        <taxon>Ladona</taxon>
    </lineage>
</organism>
<dbReference type="PANTHER" id="PTHR23044:SF61">
    <property type="entry name" value="3'-5' EXORIBONUCLEASE 1-RELATED"/>
    <property type="match status" value="1"/>
</dbReference>
<dbReference type="Pfam" id="PF00929">
    <property type="entry name" value="RNase_T"/>
    <property type="match status" value="1"/>
</dbReference>
<protein>
    <recommendedName>
        <fullName evidence="4">Exonuclease domain-containing protein</fullName>
    </recommendedName>
</protein>
<reference evidence="5" key="2">
    <citation type="submission" date="2017-10" db="EMBL/GenBank/DDBJ databases">
        <title>Ladona fulva Genome sequencing and assembly.</title>
        <authorList>
            <person name="Murali S."/>
            <person name="Richards S."/>
            <person name="Bandaranaike D."/>
            <person name="Bellair M."/>
            <person name="Blankenburg K."/>
            <person name="Chao H."/>
            <person name="Dinh H."/>
            <person name="Doddapaneni H."/>
            <person name="Dugan-Rocha S."/>
            <person name="Elkadiri S."/>
            <person name="Gnanaolivu R."/>
            <person name="Hernandez B."/>
            <person name="Skinner E."/>
            <person name="Javaid M."/>
            <person name="Lee S."/>
            <person name="Li M."/>
            <person name="Ming W."/>
            <person name="Munidasa M."/>
            <person name="Muniz J."/>
            <person name="Nguyen L."/>
            <person name="Hughes D."/>
            <person name="Osuji N."/>
            <person name="Pu L.-L."/>
            <person name="Puazo M."/>
            <person name="Qu C."/>
            <person name="Quiroz J."/>
            <person name="Raj R."/>
            <person name="Weissenberger G."/>
            <person name="Xin Y."/>
            <person name="Zou X."/>
            <person name="Han Y."/>
            <person name="Worley K."/>
            <person name="Muzny D."/>
            <person name="Gibbs R."/>
        </authorList>
    </citation>
    <scope>NUCLEOTIDE SEQUENCE</scope>
    <source>
        <strain evidence="5">Sampled in the wild</strain>
    </source>
</reference>
<evidence type="ECO:0000259" key="4">
    <source>
        <dbReference type="SMART" id="SM00479"/>
    </source>
</evidence>
<dbReference type="CDD" id="cd06133">
    <property type="entry name" value="ERI-1_3'hExo_like"/>
    <property type="match status" value="1"/>
</dbReference>
<dbReference type="GO" id="GO:0000175">
    <property type="term" value="F:3'-5'-RNA exonuclease activity"/>
    <property type="evidence" value="ECO:0007669"/>
    <property type="project" value="InterPro"/>
</dbReference>
<reference evidence="5" key="1">
    <citation type="submission" date="2013-04" db="EMBL/GenBank/DDBJ databases">
        <authorList>
            <person name="Qu J."/>
            <person name="Murali S.C."/>
            <person name="Bandaranaike D."/>
            <person name="Bellair M."/>
            <person name="Blankenburg K."/>
            <person name="Chao H."/>
            <person name="Dinh H."/>
            <person name="Doddapaneni H."/>
            <person name="Downs B."/>
            <person name="Dugan-Rocha S."/>
            <person name="Elkadiri S."/>
            <person name="Gnanaolivu R.D."/>
            <person name="Hernandez B."/>
            <person name="Javaid M."/>
            <person name="Jayaseelan J.C."/>
            <person name="Lee S."/>
            <person name="Li M."/>
            <person name="Ming W."/>
            <person name="Munidasa M."/>
            <person name="Muniz J."/>
            <person name="Nguyen L."/>
            <person name="Ongeri F."/>
            <person name="Osuji N."/>
            <person name="Pu L.-L."/>
            <person name="Puazo M."/>
            <person name="Qu C."/>
            <person name="Quiroz J."/>
            <person name="Raj R."/>
            <person name="Weissenberger G."/>
            <person name="Xin Y."/>
            <person name="Zou X."/>
            <person name="Han Y."/>
            <person name="Richards S."/>
            <person name="Worley K."/>
            <person name="Muzny D."/>
            <person name="Gibbs R."/>
        </authorList>
    </citation>
    <scope>NUCLEOTIDE SEQUENCE</scope>
    <source>
        <strain evidence="5">Sampled in the wild</strain>
    </source>
</reference>
<feature type="domain" description="Exonuclease" evidence="4">
    <location>
        <begin position="23"/>
        <end position="197"/>
    </location>
</feature>
<dbReference type="EMBL" id="KZ308471">
    <property type="protein sequence ID" value="KAG8230209.1"/>
    <property type="molecule type" value="Genomic_DNA"/>
</dbReference>
<evidence type="ECO:0000256" key="2">
    <source>
        <dbReference type="ARBA" id="ARBA00022801"/>
    </source>
</evidence>
<proteinExistence type="predicted"/>
<dbReference type="OrthoDB" id="1452at2759"/>
<dbReference type="AlphaFoldDB" id="A0A8K0P424"/>
<dbReference type="InterPro" id="IPR013520">
    <property type="entry name" value="Ribonucl_H"/>
</dbReference>
<evidence type="ECO:0000313" key="6">
    <source>
        <dbReference type="Proteomes" id="UP000792457"/>
    </source>
</evidence>
<dbReference type="SMART" id="SM00479">
    <property type="entry name" value="EXOIII"/>
    <property type="match status" value="1"/>
</dbReference>
<keyword evidence="2" id="KW-0378">Hydrolase</keyword>
<keyword evidence="1" id="KW-0540">Nuclease</keyword>